<evidence type="ECO:0000256" key="5">
    <source>
        <dbReference type="ARBA" id="ARBA00022692"/>
    </source>
</evidence>
<dbReference type="Proteomes" id="UP000321518">
    <property type="component" value="Unassembled WGS sequence"/>
</dbReference>
<dbReference type="AlphaFoldDB" id="A0A511KPZ1"/>
<dbReference type="GO" id="GO:0005743">
    <property type="term" value="C:mitochondrial inner membrane"/>
    <property type="evidence" value="ECO:0007669"/>
    <property type="project" value="UniProtKB-SubCell"/>
</dbReference>
<keyword evidence="5 11" id="KW-0812">Transmembrane</keyword>
<protein>
    <recommendedName>
        <fullName evidence="11">Cytochrome b-c1 complex subunit 8</fullName>
    </recommendedName>
    <alternativeName>
        <fullName evidence="11">Complex III subunit 8</fullName>
    </alternativeName>
</protein>
<evidence type="ECO:0000256" key="4">
    <source>
        <dbReference type="ARBA" id="ARBA00022660"/>
    </source>
</evidence>
<comment type="similarity">
    <text evidence="2 11">Belongs to the UQCRQ/QCR8 family.</text>
</comment>
<comment type="subunit">
    <text evidence="11">Component of the ubiquinol-cytochrome c oxidoreductase (cytochrome b-c1 complex, complex III, CIII), a multisubunit enzyme composed of 3 respiratory subunits cytochrome b, cytochrome c1 and Rieske protein, 2 core protein subunits, and additional low-molecular weight protein subunits. The complex exists as an obligatory dimer and forms supercomplexes (SCs) in the inner mitochondrial membrane with cytochrome c oxidase (complex IV, CIV).</text>
</comment>
<dbReference type="PANTHER" id="PTHR12119:SF2">
    <property type="entry name" value="CYTOCHROME B-C1 COMPLEX SUBUNIT 8"/>
    <property type="match status" value="1"/>
</dbReference>
<keyword evidence="4 11" id="KW-0679">Respiratory chain</keyword>
<keyword evidence="7 11" id="KW-0249">Electron transport</keyword>
<dbReference type="PANTHER" id="PTHR12119">
    <property type="entry name" value="UBIQUINOL-CYTOCHROME C REDUCTASE COMPLEX UBIQUINONE-BINDING PROTEIN QP-C"/>
    <property type="match status" value="1"/>
</dbReference>
<evidence type="ECO:0000256" key="6">
    <source>
        <dbReference type="ARBA" id="ARBA00022792"/>
    </source>
</evidence>
<reference evidence="12 13" key="1">
    <citation type="submission" date="2019-07" db="EMBL/GenBank/DDBJ databases">
        <title>Rhodotorula toruloides NBRC10032 genome sequencing.</title>
        <authorList>
            <person name="Shida Y."/>
            <person name="Takaku H."/>
            <person name="Ogasawara W."/>
            <person name="Mori K."/>
        </authorList>
    </citation>
    <scope>NUCLEOTIDE SEQUENCE [LARGE SCALE GENOMIC DNA]</scope>
    <source>
        <strain evidence="12 13">NBRC10032</strain>
    </source>
</reference>
<feature type="transmembrane region" description="Helical" evidence="11">
    <location>
        <begin position="64"/>
        <end position="82"/>
    </location>
</feature>
<keyword evidence="10 11" id="KW-0472">Membrane</keyword>
<evidence type="ECO:0000256" key="10">
    <source>
        <dbReference type="ARBA" id="ARBA00023136"/>
    </source>
</evidence>
<comment type="subcellular location">
    <subcellularLocation>
        <location evidence="1 11">Mitochondrion inner membrane</location>
        <topology evidence="1 11">Single-pass membrane protein</topology>
    </subcellularLocation>
</comment>
<keyword evidence="3 11" id="KW-0813">Transport</keyword>
<dbReference type="OrthoDB" id="6683853at2759"/>
<dbReference type="SUPFAM" id="SSF81508">
    <property type="entry name" value="Ubiquinone-binding protein QP-C of cytochrome bc1 complex (Ubiquinol-cytochrome c reductase)"/>
    <property type="match status" value="1"/>
</dbReference>
<keyword evidence="8 11" id="KW-1133">Transmembrane helix</keyword>
<keyword evidence="9 11" id="KW-0496">Mitochondrion</keyword>
<accession>A0A511KPZ1</accession>
<gene>
    <name evidence="12" type="ORF">Rt10032_c21g6447</name>
</gene>
<evidence type="ECO:0000256" key="3">
    <source>
        <dbReference type="ARBA" id="ARBA00022448"/>
    </source>
</evidence>
<evidence type="ECO:0000256" key="2">
    <source>
        <dbReference type="ARBA" id="ARBA00007668"/>
    </source>
</evidence>
<evidence type="ECO:0000256" key="7">
    <source>
        <dbReference type="ARBA" id="ARBA00022982"/>
    </source>
</evidence>
<sequence>MRASSAVHSGMPTGKKYMGWWGDMGGPTQKGISQYVVSPFRQAPMRGAFSHYLHNGARRIGQQAVYFAVPFIAAYGILQWAIKDNHLRNSKHGQAQGLFP</sequence>
<evidence type="ECO:0000256" key="1">
    <source>
        <dbReference type="ARBA" id="ARBA00004434"/>
    </source>
</evidence>
<comment type="caution">
    <text evidence="12">The sequence shown here is derived from an EMBL/GenBank/DDBJ whole genome shotgun (WGS) entry which is preliminary data.</text>
</comment>
<dbReference type="Pfam" id="PF02939">
    <property type="entry name" value="UcrQ"/>
    <property type="match status" value="1"/>
</dbReference>
<dbReference type="Gene3D" id="1.20.5.210">
    <property type="entry name" value="Cytochrome b-c1 complex subunit 8"/>
    <property type="match status" value="1"/>
</dbReference>
<proteinExistence type="inferred from homology"/>
<evidence type="ECO:0000313" key="13">
    <source>
        <dbReference type="Proteomes" id="UP000321518"/>
    </source>
</evidence>
<dbReference type="InterPro" id="IPR004205">
    <property type="entry name" value="Cyt_bc1_su8"/>
</dbReference>
<evidence type="ECO:0000256" key="8">
    <source>
        <dbReference type="ARBA" id="ARBA00022989"/>
    </source>
</evidence>
<dbReference type="GO" id="GO:0045275">
    <property type="term" value="C:respiratory chain complex III"/>
    <property type="evidence" value="ECO:0007669"/>
    <property type="project" value="UniProtKB-UniRule"/>
</dbReference>
<dbReference type="FunFam" id="1.20.5.210:FF:000001">
    <property type="entry name" value="Cytochrome b-c1 complex subunit 8"/>
    <property type="match status" value="1"/>
</dbReference>
<dbReference type="InterPro" id="IPR036642">
    <property type="entry name" value="Cyt_bc1_su8_sf"/>
</dbReference>
<dbReference type="EMBL" id="BJWK01000021">
    <property type="protein sequence ID" value="GEM12430.1"/>
    <property type="molecule type" value="Genomic_DNA"/>
</dbReference>
<organism evidence="12 13">
    <name type="scientific">Rhodotorula toruloides</name>
    <name type="common">Yeast</name>
    <name type="synonym">Rhodosporidium toruloides</name>
    <dbReference type="NCBI Taxonomy" id="5286"/>
    <lineage>
        <taxon>Eukaryota</taxon>
        <taxon>Fungi</taxon>
        <taxon>Dikarya</taxon>
        <taxon>Basidiomycota</taxon>
        <taxon>Pucciniomycotina</taxon>
        <taxon>Microbotryomycetes</taxon>
        <taxon>Sporidiobolales</taxon>
        <taxon>Sporidiobolaceae</taxon>
        <taxon>Rhodotorula</taxon>
    </lineage>
</organism>
<evidence type="ECO:0000313" key="12">
    <source>
        <dbReference type="EMBL" id="GEM12430.1"/>
    </source>
</evidence>
<name>A0A511KPZ1_RHOTO</name>
<comment type="function">
    <text evidence="11">Component of the ubiquinol-cytochrome c oxidoreductase, a multisubunit transmembrane complex that is part of the mitochondrial electron transport chain which drives oxidative phosphorylation. The complex plays an important role in the uptake of multiple carbon sources present in different host niches.</text>
</comment>
<keyword evidence="6 11" id="KW-0999">Mitochondrion inner membrane</keyword>
<evidence type="ECO:0000256" key="9">
    <source>
        <dbReference type="ARBA" id="ARBA00023128"/>
    </source>
</evidence>
<dbReference type="GO" id="GO:0006122">
    <property type="term" value="P:mitochondrial electron transport, ubiquinol to cytochrome c"/>
    <property type="evidence" value="ECO:0007669"/>
    <property type="project" value="UniProtKB-UniRule"/>
</dbReference>
<evidence type="ECO:0000256" key="11">
    <source>
        <dbReference type="RuleBase" id="RU368118"/>
    </source>
</evidence>